<dbReference type="EMBL" id="OA882721">
    <property type="protein sequence ID" value="CAD7276706.1"/>
    <property type="molecule type" value="Genomic_DNA"/>
</dbReference>
<dbReference type="Pfam" id="PF00836">
    <property type="entry name" value="Stathmin"/>
    <property type="match status" value="1"/>
</dbReference>
<dbReference type="Proteomes" id="UP000678499">
    <property type="component" value="Unassembled WGS sequence"/>
</dbReference>
<dbReference type="GO" id="GO:0031110">
    <property type="term" value="P:regulation of microtubule polymerization or depolymerization"/>
    <property type="evidence" value="ECO:0007669"/>
    <property type="project" value="InterPro"/>
</dbReference>
<organism evidence="2">
    <name type="scientific">Notodromas monacha</name>
    <dbReference type="NCBI Taxonomy" id="399045"/>
    <lineage>
        <taxon>Eukaryota</taxon>
        <taxon>Metazoa</taxon>
        <taxon>Ecdysozoa</taxon>
        <taxon>Arthropoda</taxon>
        <taxon>Crustacea</taxon>
        <taxon>Oligostraca</taxon>
        <taxon>Ostracoda</taxon>
        <taxon>Podocopa</taxon>
        <taxon>Podocopida</taxon>
        <taxon>Cypridocopina</taxon>
        <taxon>Cypridoidea</taxon>
        <taxon>Cyprididae</taxon>
        <taxon>Notodromas</taxon>
    </lineage>
</organism>
<protein>
    <recommendedName>
        <fullName evidence="4">Stathmin</fullName>
    </recommendedName>
</protein>
<dbReference type="AlphaFoldDB" id="A0A7R9BKE1"/>
<reference evidence="2" key="1">
    <citation type="submission" date="2020-11" db="EMBL/GenBank/DDBJ databases">
        <authorList>
            <person name="Tran Van P."/>
        </authorList>
    </citation>
    <scope>NUCLEOTIDE SEQUENCE</scope>
</reference>
<keyword evidence="3" id="KW-1185">Reference proteome</keyword>
<keyword evidence="1" id="KW-0175">Coiled coil</keyword>
<dbReference type="InterPro" id="IPR036002">
    <property type="entry name" value="Stathmin_sf"/>
</dbReference>
<dbReference type="SUPFAM" id="SSF101494">
    <property type="entry name" value="Stathmin"/>
    <property type="match status" value="1"/>
</dbReference>
<name>A0A7R9BKE1_9CRUS</name>
<evidence type="ECO:0008006" key="4">
    <source>
        <dbReference type="Google" id="ProtNLM"/>
    </source>
</evidence>
<evidence type="ECO:0000313" key="2">
    <source>
        <dbReference type="EMBL" id="CAD7276706.1"/>
    </source>
</evidence>
<dbReference type="Gene3D" id="6.10.280.30">
    <property type="match status" value="2"/>
</dbReference>
<gene>
    <name evidence="2" type="ORF">NMOB1V02_LOCUS4457</name>
</gene>
<evidence type="ECO:0000313" key="3">
    <source>
        <dbReference type="Proteomes" id="UP000678499"/>
    </source>
</evidence>
<feature type="coiled-coil region" evidence="1">
    <location>
        <begin position="92"/>
        <end position="231"/>
    </location>
</feature>
<proteinExistence type="predicted"/>
<dbReference type="EMBL" id="CAJPEX010000684">
    <property type="protein sequence ID" value="CAG0916858.1"/>
    <property type="molecule type" value="Genomic_DNA"/>
</dbReference>
<dbReference type="OrthoDB" id="5986631at2759"/>
<evidence type="ECO:0000256" key="1">
    <source>
        <dbReference type="SAM" id="Coils"/>
    </source>
</evidence>
<accession>A0A7R9BKE1</accession>
<sequence>MDCQNVRVLKETNNAVSMEVVLAQPSSPKPAIASAEKSLRSHTEIVQKLEAAEKRRSLKLEQRANVGANISNMEEVHARKAVLHGQFISATKEALDSKLEGAEEKRVKTLEELKQRVKERLDKIAEIKHNKENSAENLKLSIEEKIKAANENRDQNLQSMVARLKNHLEKVAQANATQTEELLALRAKIDQQLQNATENRAAELLKIKKLAQDEEKRVEQARLKKGELNSSNAQIDMEA</sequence>
<dbReference type="PROSITE" id="PS51663">
    <property type="entry name" value="STATHMIN_3"/>
    <property type="match status" value="1"/>
</dbReference>
<dbReference type="InterPro" id="IPR000956">
    <property type="entry name" value="Stathmin_fam"/>
</dbReference>